<keyword evidence="1" id="KW-1133">Transmembrane helix</keyword>
<dbReference type="Pfam" id="PF07009">
    <property type="entry name" value="NusG_II"/>
    <property type="match status" value="1"/>
</dbReference>
<evidence type="ECO:0000256" key="1">
    <source>
        <dbReference type="SAM" id="Phobius"/>
    </source>
</evidence>
<evidence type="ECO:0000313" key="3">
    <source>
        <dbReference type="Proteomes" id="UP000070456"/>
    </source>
</evidence>
<dbReference type="AlphaFoldDB" id="A0A140L945"/>
<comment type="caution">
    <text evidence="2">The sequence shown here is derived from an EMBL/GenBank/DDBJ whole genome shotgun (WGS) entry which is preliminary data.</text>
</comment>
<gene>
    <name evidence="2" type="ORF">AN619_05980</name>
</gene>
<proteinExistence type="predicted"/>
<evidence type="ECO:0000313" key="2">
    <source>
        <dbReference type="EMBL" id="KXG77070.1"/>
    </source>
</evidence>
<dbReference type="Proteomes" id="UP000070456">
    <property type="component" value="Unassembled WGS sequence"/>
</dbReference>
<feature type="transmembrane region" description="Helical" evidence="1">
    <location>
        <begin position="7"/>
        <end position="26"/>
    </location>
</feature>
<sequence>MTRWDKIFIGSIMVFSIIGIFFVKGITVNSQNLYLVIEVDGKPYKKISLDEAFPKQVIEIKTAHGHNKVEIEGLRVRIVEADCQDQLCVKMGWLHKANQTSICLPNRVSIKLVANTSEVDIISY</sequence>
<dbReference type="Gene3D" id="2.60.320.10">
    <property type="entry name" value="N-utilization substance G protein NusG, insert domain"/>
    <property type="match status" value="1"/>
</dbReference>
<keyword evidence="3" id="KW-1185">Reference proteome</keyword>
<dbReference type="EMBL" id="LOEE01000019">
    <property type="protein sequence ID" value="KXG77070.1"/>
    <property type="molecule type" value="Genomic_DNA"/>
</dbReference>
<reference evidence="2 3" key="1">
    <citation type="submission" date="2015-12" db="EMBL/GenBank/DDBJ databases">
        <title>Draft genome sequence of the thermoanaerobe Thermotalea metallivorans, an isolate from the runoff channel of the Great Artesian Basin, Australia.</title>
        <authorList>
            <person name="Patel B.K."/>
        </authorList>
    </citation>
    <scope>NUCLEOTIDE SEQUENCE [LARGE SCALE GENOMIC DNA]</scope>
    <source>
        <strain evidence="2 3">B2-1</strain>
    </source>
</reference>
<keyword evidence="1" id="KW-0812">Transmembrane</keyword>
<dbReference type="InterPro" id="IPR038690">
    <property type="entry name" value="NusG_2_sf"/>
</dbReference>
<organism evidence="2 3">
    <name type="scientific">Thermotalea metallivorans</name>
    <dbReference type="NCBI Taxonomy" id="520762"/>
    <lineage>
        <taxon>Bacteria</taxon>
        <taxon>Bacillati</taxon>
        <taxon>Bacillota</taxon>
        <taxon>Clostridia</taxon>
        <taxon>Peptostreptococcales</taxon>
        <taxon>Thermotaleaceae</taxon>
        <taxon>Thermotalea</taxon>
    </lineage>
</organism>
<protein>
    <submittedName>
        <fullName evidence="2">Uncharacterized protein</fullName>
    </submittedName>
</protein>
<dbReference type="STRING" id="520762.AN619_05980"/>
<name>A0A140L945_9FIRM</name>
<accession>A0A140L945</accession>
<dbReference type="CDD" id="cd09911">
    <property type="entry name" value="Lin0431_like"/>
    <property type="match status" value="1"/>
</dbReference>
<keyword evidence="1" id="KW-0472">Membrane</keyword>
<dbReference type="OrthoDB" id="47603at2"/>